<dbReference type="CDD" id="cd06261">
    <property type="entry name" value="TM_PBP2"/>
    <property type="match status" value="1"/>
</dbReference>
<evidence type="ECO:0000256" key="6">
    <source>
        <dbReference type="RuleBase" id="RU363032"/>
    </source>
</evidence>
<dbReference type="InterPro" id="IPR000515">
    <property type="entry name" value="MetI-like"/>
</dbReference>
<evidence type="ECO:0000259" key="7">
    <source>
        <dbReference type="PROSITE" id="PS50928"/>
    </source>
</evidence>
<feature type="transmembrane region" description="Helical" evidence="6">
    <location>
        <begin position="206"/>
        <end position="227"/>
    </location>
</feature>
<dbReference type="PROSITE" id="PS50928">
    <property type="entry name" value="ABC_TM1"/>
    <property type="match status" value="1"/>
</dbReference>
<feature type="transmembrane region" description="Helical" evidence="6">
    <location>
        <begin position="80"/>
        <end position="99"/>
    </location>
</feature>
<evidence type="ECO:0000256" key="2">
    <source>
        <dbReference type="ARBA" id="ARBA00022448"/>
    </source>
</evidence>
<dbReference type="GO" id="GO:0031460">
    <property type="term" value="P:glycine betaine transport"/>
    <property type="evidence" value="ECO:0007669"/>
    <property type="project" value="TreeGrafter"/>
</dbReference>
<keyword evidence="4 6" id="KW-1133">Transmembrane helix</keyword>
<name>A0A7Y9YH85_9ACTN</name>
<keyword evidence="5 6" id="KW-0472">Membrane</keyword>
<comment type="caution">
    <text evidence="8">The sequence shown here is derived from an EMBL/GenBank/DDBJ whole genome shotgun (WGS) entry which is preliminary data.</text>
</comment>
<feature type="transmembrane region" description="Helical" evidence="6">
    <location>
        <begin position="49"/>
        <end position="68"/>
    </location>
</feature>
<dbReference type="RefSeq" id="WP_343045703.1">
    <property type="nucleotide sequence ID" value="NZ_BAAAPP010000017.1"/>
</dbReference>
<dbReference type="PANTHER" id="PTHR30177:SF4">
    <property type="entry name" value="OSMOPROTECTANT IMPORT PERMEASE PROTEIN OSMW"/>
    <property type="match status" value="1"/>
</dbReference>
<dbReference type="InterPro" id="IPR051204">
    <property type="entry name" value="ABC_transp_perm/SBD"/>
</dbReference>
<evidence type="ECO:0000313" key="9">
    <source>
        <dbReference type="Proteomes" id="UP000537326"/>
    </source>
</evidence>
<keyword evidence="3 6" id="KW-0812">Transmembrane</keyword>
<keyword evidence="9" id="KW-1185">Reference proteome</keyword>
<gene>
    <name evidence="8" type="ORF">BKA05_003139</name>
</gene>
<proteinExistence type="inferred from homology"/>
<evidence type="ECO:0000256" key="5">
    <source>
        <dbReference type="ARBA" id="ARBA00023136"/>
    </source>
</evidence>
<dbReference type="Gene3D" id="1.10.3720.10">
    <property type="entry name" value="MetI-like"/>
    <property type="match status" value="1"/>
</dbReference>
<sequence>MTLLVQVSAAAAADAGDPRCYSRLVNEWFCWDYVRDYRPEIVDATVQHLALTVASVTFGLLLAFPLALLARRLPRLEGTVLGVSTGLYTVPSIALFPLLVPFTGLSATTVVIGLGLYALTILVRALLEGLRAVPEEAREAARGLGYGEGRLLLRVELPLAVPVLVAGLRVATVSTVALTTVGSLVSYGGLGNLIRDGVQGNFRAELLTAAILCVVLAVLLDALLVLARRLLTPWQRGVAA</sequence>
<dbReference type="PANTHER" id="PTHR30177">
    <property type="entry name" value="GLYCINE BETAINE/L-PROLINE TRANSPORT SYSTEM PERMEASE PROTEIN PROW"/>
    <property type="match status" value="1"/>
</dbReference>
<feature type="transmembrane region" description="Helical" evidence="6">
    <location>
        <begin position="105"/>
        <end position="127"/>
    </location>
</feature>
<protein>
    <submittedName>
        <fullName evidence="8">Osmoprotectant transport system permease protein</fullName>
    </submittedName>
</protein>
<evidence type="ECO:0000256" key="1">
    <source>
        <dbReference type="ARBA" id="ARBA00004141"/>
    </source>
</evidence>
<dbReference type="InterPro" id="IPR035906">
    <property type="entry name" value="MetI-like_sf"/>
</dbReference>
<comment type="similarity">
    <text evidence="6">Belongs to the binding-protein-dependent transport system permease family.</text>
</comment>
<dbReference type="EMBL" id="JACBZI010000001">
    <property type="protein sequence ID" value="NYI11624.1"/>
    <property type="molecule type" value="Genomic_DNA"/>
</dbReference>
<dbReference type="Pfam" id="PF00528">
    <property type="entry name" value="BPD_transp_1"/>
    <property type="match status" value="1"/>
</dbReference>
<evidence type="ECO:0000256" key="3">
    <source>
        <dbReference type="ARBA" id="ARBA00022692"/>
    </source>
</evidence>
<keyword evidence="2 6" id="KW-0813">Transport</keyword>
<accession>A0A7Y9YH85</accession>
<feature type="transmembrane region" description="Helical" evidence="6">
    <location>
        <begin position="159"/>
        <end position="186"/>
    </location>
</feature>
<reference evidence="8 9" key="1">
    <citation type="submission" date="2020-07" db="EMBL/GenBank/DDBJ databases">
        <title>Sequencing the genomes of 1000 actinobacteria strains.</title>
        <authorList>
            <person name="Klenk H.-P."/>
        </authorList>
    </citation>
    <scope>NUCLEOTIDE SEQUENCE [LARGE SCALE GENOMIC DNA]</scope>
    <source>
        <strain evidence="8 9">DSM 18248</strain>
    </source>
</reference>
<dbReference type="Proteomes" id="UP000537326">
    <property type="component" value="Unassembled WGS sequence"/>
</dbReference>
<dbReference type="GO" id="GO:0055085">
    <property type="term" value="P:transmembrane transport"/>
    <property type="evidence" value="ECO:0007669"/>
    <property type="project" value="InterPro"/>
</dbReference>
<feature type="domain" description="ABC transmembrane type-1" evidence="7">
    <location>
        <begin position="45"/>
        <end position="224"/>
    </location>
</feature>
<evidence type="ECO:0000256" key="4">
    <source>
        <dbReference type="ARBA" id="ARBA00022989"/>
    </source>
</evidence>
<comment type="subcellular location">
    <subcellularLocation>
        <location evidence="6">Cell membrane</location>
        <topology evidence="6">Multi-pass membrane protein</topology>
    </subcellularLocation>
    <subcellularLocation>
        <location evidence="1">Membrane</location>
        <topology evidence="1">Multi-pass membrane protein</topology>
    </subcellularLocation>
</comment>
<organism evidence="8 9">
    <name type="scientific">Nocardioides marinus</name>
    <dbReference type="NCBI Taxonomy" id="374514"/>
    <lineage>
        <taxon>Bacteria</taxon>
        <taxon>Bacillati</taxon>
        <taxon>Actinomycetota</taxon>
        <taxon>Actinomycetes</taxon>
        <taxon>Propionibacteriales</taxon>
        <taxon>Nocardioidaceae</taxon>
        <taxon>Nocardioides</taxon>
    </lineage>
</organism>
<dbReference type="AlphaFoldDB" id="A0A7Y9YH85"/>
<dbReference type="GO" id="GO:0005886">
    <property type="term" value="C:plasma membrane"/>
    <property type="evidence" value="ECO:0007669"/>
    <property type="project" value="UniProtKB-SubCell"/>
</dbReference>
<dbReference type="SUPFAM" id="SSF161098">
    <property type="entry name" value="MetI-like"/>
    <property type="match status" value="1"/>
</dbReference>
<evidence type="ECO:0000313" key="8">
    <source>
        <dbReference type="EMBL" id="NYI11624.1"/>
    </source>
</evidence>